<dbReference type="InterPro" id="IPR031654">
    <property type="entry name" value="Capsid_N"/>
</dbReference>
<dbReference type="EMBL" id="MK500450">
    <property type="protein sequence ID" value="QBK89966.1"/>
    <property type="molecule type" value="Genomic_DNA"/>
</dbReference>
<gene>
    <name evidence="2" type="ORF">LCPAC101_02490</name>
</gene>
<name>A0A481Z2N8_9VIRU</name>
<sequence length="550" mass="64275">MSTTNALSNVSKIDMNEKSMSIMSKVMHNPCKQNPEQSVDTKFVRSYQKTMNGSNSTVKLPVSIGGSITTYEPNIDFNMLKAIYQSVELPAIKVKPKFENTIQVSWCHNVMHNINEKGVLLIDNIPLQTINTIYLDVWSQLYMRFGAGFRELYDEMVGSQKTDTGKWINEMPSFKMQCPQPYYFSSDISKALPLFLVSSMSRITFQYNYKLNYSQLIRMRAREPLNIEEVTEARRNYNKYNNLPNPKSKNGEGEGEQIIIPEIKWSEWKCIPYNHTYLESVTSRHKIPLPEMWGRYTMIHDDELEWRRESKRVIEELINNDDLDDVNLDEENIIIDPNQYYTQDMILCTNEDLYHYGDVPSISLDCKTQAYQYVVLAQNIDGLVYNNRSNYTTDIYDVENGHNPVKLMGEKYKNEVRVPKMESYHYDRVEPWYTCRSAPNNRGFNVRTISHNPFGVHPDIGMTYDYVNSQVVVSLDDTNPWINKFSKSNGINNENEDNDDEFNIYIPEELQRKSDKKKSGPKFKIWTALLLNRFVSFDNTSKPLFDYNSY</sequence>
<reference evidence="2" key="1">
    <citation type="journal article" date="2019" name="MBio">
        <title>Virus Genomes from Deep Sea Sediments Expand the Ocean Megavirome and Support Independent Origins of Viral Gigantism.</title>
        <authorList>
            <person name="Backstrom D."/>
            <person name="Yutin N."/>
            <person name="Jorgensen S.L."/>
            <person name="Dharamshi J."/>
            <person name="Homa F."/>
            <person name="Zaremba-Niedwiedzka K."/>
            <person name="Spang A."/>
            <person name="Wolf Y.I."/>
            <person name="Koonin E.V."/>
            <person name="Ettema T.J."/>
        </authorList>
    </citation>
    <scope>NUCLEOTIDE SEQUENCE</scope>
</reference>
<protein>
    <submittedName>
        <fullName evidence="2">Major capsid protein</fullName>
    </submittedName>
</protein>
<feature type="domain" description="Major capsid protein N-terminal" evidence="1">
    <location>
        <begin position="79"/>
        <end position="195"/>
    </location>
</feature>
<proteinExistence type="predicted"/>
<accession>A0A481Z2N8</accession>
<evidence type="ECO:0000313" key="2">
    <source>
        <dbReference type="EMBL" id="QBK89966.1"/>
    </source>
</evidence>
<dbReference type="InterPro" id="IPR016112">
    <property type="entry name" value="VP_dsDNA_II"/>
</dbReference>
<dbReference type="Gene3D" id="2.70.9.10">
    <property type="entry name" value="Adenovirus Type 2 Hexon, domain 4"/>
    <property type="match status" value="1"/>
</dbReference>
<dbReference type="Pfam" id="PF16903">
    <property type="entry name" value="Capsid_N"/>
    <property type="match status" value="1"/>
</dbReference>
<dbReference type="SUPFAM" id="SSF49749">
    <property type="entry name" value="Group II dsDNA viruses VP"/>
    <property type="match status" value="2"/>
</dbReference>
<organism evidence="2">
    <name type="scientific">Pithovirus LCPAC101</name>
    <dbReference type="NCBI Taxonomy" id="2506586"/>
    <lineage>
        <taxon>Viruses</taxon>
        <taxon>Pithoviruses</taxon>
    </lineage>
</organism>
<evidence type="ECO:0000259" key="1">
    <source>
        <dbReference type="Pfam" id="PF16903"/>
    </source>
</evidence>